<dbReference type="InterPro" id="IPR042237">
    <property type="entry name" value="PTRHD1"/>
</dbReference>
<gene>
    <name evidence="4" type="ORF">GWI33_004393</name>
</gene>
<dbReference type="Gene3D" id="3.40.1490.10">
    <property type="entry name" value="Bit1"/>
    <property type="match status" value="1"/>
</dbReference>
<dbReference type="EC" id="3.1.1.29" evidence="1"/>
<dbReference type="PANTHER" id="PTHR46194:SF1">
    <property type="entry name" value="PEPTIDYL-TRNA HYDROLASE PTRHD1-RELATED"/>
    <property type="match status" value="1"/>
</dbReference>
<dbReference type="Pfam" id="PF01981">
    <property type="entry name" value="PTH2"/>
    <property type="match status" value="1"/>
</dbReference>
<dbReference type="CDD" id="cd02429">
    <property type="entry name" value="PTH2_like"/>
    <property type="match status" value="1"/>
</dbReference>
<evidence type="ECO:0000256" key="3">
    <source>
        <dbReference type="ARBA" id="ARBA00048707"/>
    </source>
</evidence>
<dbReference type="Proteomes" id="UP000625711">
    <property type="component" value="Unassembled WGS sequence"/>
</dbReference>
<dbReference type="SUPFAM" id="SSF102462">
    <property type="entry name" value="Peptidyl-tRNA hydrolase II"/>
    <property type="match status" value="1"/>
</dbReference>
<evidence type="ECO:0000313" key="4">
    <source>
        <dbReference type="EMBL" id="KAF7286771.1"/>
    </source>
</evidence>
<name>A0A834MLB1_RHYFE</name>
<accession>A0A834MLB1</accession>
<evidence type="ECO:0000256" key="1">
    <source>
        <dbReference type="ARBA" id="ARBA00013260"/>
    </source>
</evidence>
<keyword evidence="2" id="KW-0378">Hydrolase</keyword>
<dbReference type="AlphaFoldDB" id="A0A834MLB1"/>
<dbReference type="EMBL" id="JAACXV010000022">
    <property type="protein sequence ID" value="KAF7286771.1"/>
    <property type="molecule type" value="Genomic_DNA"/>
</dbReference>
<proteinExistence type="predicted"/>
<keyword evidence="5" id="KW-1185">Reference proteome</keyword>
<organism evidence="4 5">
    <name type="scientific">Rhynchophorus ferrugineus</name>
    <name type="common">Red palm weevil</name>
    <name type="synonym">Curculio ferrugineus</name>
    <dbReference type="NCBI Taxonomy" id="354439"/>
    <lineage>
        <taxon>Eukaryota</taxon>
        <taxon>Metazoa</taxon>
        <taxon>Ecdysozoa</taxon>
        <taxon>Arthropoda</taxon>
        <taxon>Hexapoda</taxon>
        <taxon>Insecta</taxon>
        <taxon>Pterygota</taxon>
        <taxon>Neoptera</taxon>
        <taxon>Endopterygota</taxon>
        <taxon>Coleoptera</taxon>
        <taxon>Polyphaga</taxon>
        <taxon>Cucujiformia</taxon>
        <taxon>Curculionidae</taxon>
        <taxon>Dryophthorinae</taxon>
        <taxon>Rhynchophorus</taxon>
    </lineage>
</organism>
<comment type="caution">
    <text evidence="4">The sequence shown here is derived from an EMBL/GenBank/DDBJ whole genome shotgun (WGS) entry which is preliminary data.</text>
</comment>
<dbReference type="PANTHER" id="PTHR46194">
    <property type="entry name" value="PEPTIDYL-TRNA HYDROLASE PTRHD1-RELATED"/>
    <property type="match status" value="1"/>
</dbReference>
<protein>
    <recommendedName>
        <fullName evidence="1">peptidyl-tRNA hydrolase</fullName>
        <ecNumber evidence="1">3.1.1.29</ecNumber>
    </recommendedName>
</protein>
<reference evidence="4" key="1">
    <citation type="submission" date="2020-08" db="EMBL/GenBank/DDBJ databases">
        <title>Genome sequencing and assembly of the red palm weevil Rhynchophorus ferrugineus.</title>
        <authorList>
            <person name="Dias G.B."/>
            <person name="Bergman C.M."/>
            <person name="Manee M."/>
        </authorList>
    </citation>
    <scope>NUCLEOTIDE SEQUENCE</scope>
    <source>
        <strain evidence="4">AA-2017</strain>
        <tissue evidence="4">Whole larva</tissue>
    </source>
</reference>
<dbReference type="InterPro" id="IPR002833">
    <property type="entry name" value="PTH2"/>
</dbReference>
<sequence>MSSNIVQYVIVRGDLLKELNWPVGALIAQACHAVTAVTHLYYNDEDTKLYLNDIDNMHKIILESPNEESLINLKTKLDENSIKYKLWIEQPENIPTCLAVRPYPKANIQRYFKKFKLFKA</sequence>
<dbReference type="GO" id="GO:0004045">
    <property type="term" value="F:peptidyl-tRNA hydrolase activity"/>
    <property type="evidence" value="ECO:0007669"/>
    <property type="project" value="UniProtKB-EC"/>
</dbReference>
<comment type="catalytic activity">
    <reaction evidence="3">
        <text>an N-acyl-L-alpha-aminoacyl-tRNA + H2O = an N-acyl-L-amino acid + a tRNA + H(+)</text>
        <dbReference type="Rhea" id="RHEA:54448"/>
        <dbReference type="Rhea" id="RHEA-COMP:10123"/>
        <dbReference type="Rhea" id="RHEA-COMP:13883"/>
        <dbReference type="ChEBI" id="CHEBI:15377"/>
        <dbReference type="ChEBI" id="CHEBI:15378"/>
        <dbReference type="ChEBI" id="CHEBI:59874"/>
        <dbReference type="ChEBI" id="CHEBI:78442"/>
        <dbReference type="ChEBI" id="CHEBI:138191"/>
        <dbReference type="EC" id="3.1.1.29"/>
    </reaction>
</comment>
<evidence type="ECO:0000313" key="5">
    <source>
        <dbReference type="Proteomes" id="UP000625711"/>
    </source>
</evidence>
<dbReference type="InterPro" id="IPR023476">
    <property type="entry name" value="Pep_tRNA_hydro_II_dom_sf"/>
</dbReference>
<evidence type="ECO:0000256" key="2">
    <source>
        <dbReference type="ARBA" id="ARBA00022801"/>
    </source>
</evidence>
<dbReference type="OrthoDB" id="201213at2759"/>